<evidence type="ECO:0000313" key="4">
    <source>
        <dbReference type="Proteomes" id="UP000280586"/>
    </source>
</evidence>
<dbReference type="CDD" id="cd09083">
    <property type="entry name" value="EEP-1"/>
    <property type="match status" value="1"/>
</dbReference>
<dbReference type="InterPro" id="IPR036691">
    <property type="entry name" value="Endo/exonu/phosph_ase_sf"/>
</dbReference>
<evidence type="ECO:0000259" key="1">
    <source>
        <dbReference type="Pfam" id="PF03372"/>
    </source>
</evidence>
<evidence type="ECO:0000313" key="2">
    <source>
        <dbReference type="EMBL" id="AYE33234.1"/>
    </source>
</evidence>
<dbReference type="Proteomes" id="UP001055437">
    <property type="component" value="Chromosome"/>
</dbReference>
<dbReference type="Proteomes" id="UP000280586">
    <property type="component" value="Chromosome"/>
</dbReference>
<feature type="domain" description="Endonuclease/exonuclease/phosphatase" evidence="1">
    <location>
        <begin position="4"/>
        <end position="248"/>
    </location>
</feature>
<dbReference type="PANTHER" id="PTHR14859:SF16">
    <property type="entry name" value="ENDONUCLEASE_EXONUCLEASE_PHOSPHATASE DOMAIN-CONTAINING PROTEIN"/>
    <property type="match status" value="1"/>
</dbReference>
<sequence>MRVMTFNLRTDFILDINNRWKHRSDIVYEVIKRYNCDIIGVQELTEKMLNDIKENINNYNIVGKARSQKLFIERNDILVSKKHKIIEHDTFWLSNNPNKQGSSVWYSMYPRICTTAVIELENNKIIRVYNTHLDCLLPKAREYGLKKIGEYIEKQYKKDKLPIILMGDFNANPNSKLIRNFSNGNYSTNKFIAVQEFKKDIYGISTMSKFRGNKKGYHIDYIFISEEFKIIDTNIIDYNKNGKYPSDHYPVIADLEV</sequence>
<accession>A0A9N7JJT1</accession>
<organism evidence="2 4">
    <name type="scientific">Clostridium septicum</name>
    <dbReference type="NCBI Taxonomy" id="1504"/>
    <lineage>
        <taxon>Bacteria</taxon>
        <taxon>Bacillati</taxon>
        <taxon>Bacillota</taxon>
        <taxon>Clostridia</taxon>
        <taxon>Eubacteriales</taxon>
        <taxon>Clostridiaceae</taxon>
        <taxon>Clostridium</taxon>
    </lineage>
</organism>
<dbReference type="GeneID" id="303559359"/>
<dbReference type="Pfam" id="PF03372">
    <property type="entry name" value="Exo_endo_phos"/>
    <property type="match status" value="1"/>
</dbReference>
<dbReference type="InterPro" id="IPR051916">
    <property type="entry name" value="GPI-anchor_lipid_remodeler"/>
</dbReference>
<dbReference type="GO" id="GO:0016020">
    <property type="term" value="C:membrane"/>
    <property type="evidence" value="ECO:0007669"/>
    <property type="project" value="GOC"/>
</dbReference>
<reference evidence="2 4" key="1">
    <citation type="submission" date="2017-09" db="EMBL/GenBank/DDBJ databases">
        <authorList>
            <person name="Thomas P."/>
            <person name="Seyboldt C."/>
        </authorList>
    </citation>
    <scope>NUCLEOTIDE SEQUENCE [LARGE SCALE GENOMIC DNA]</scope>
    <source>
        <strain evidence="2 4">DSM 7534</strain>
    </source>
</reference>
<dbReference type="PANTHER" id="PTHR14859">
    <property type="entry name" value="CALCOFLUOR WHITE HYPERSENSITIVE PROTEIN PRECURSOR"/>
    <property type="match status" value="1"/>
</dbReference>
<keyword evidence="5" id="KW-1185">Reference proteome</keyword>
<dbReference type="AlphaFoldDB" id="A0A9N7JJT1"/>
<dbReference type="KEGG" id="csep:CP523_01535"/>
<evidence type="ECO:0000313" key="5">
    <source>
        <dbReference type="Proteomes" id="UP001055437"/>
    </source>
</evidence>
<evidence type="ECO:0000313" key="3">
    <source>
        <dbReference type="EMBL" id="USR99806.1"/>
    </source>
</evidence>
<keyword evidence="2" id="KW-0255">Endonuclease</keyword>
<proteinExistence type="predicted"/>
<reference evidence="3" key="2">
    <citation type="submission" date="2022-06" db="EMBL/GenBank/DDBJ databases">
        <authorList>
            <person name="Holder M.E."/>
            <person name="Ajami N.J."/>
            <person name="Petrosino J.F."/>
        </authorList>
    </citation>
    <scope>NUCLEOTIDE SEQUENCE</scope>
    <source>
        <strain evidence="3">RMA 8861</strain>
    </source>
</reference>
<dbReference type="SUPFAM" id="SSF56219">
    <property type="entry name" value="DNase I-like"/>
    <property type="match status" value="1"/>
</dbReference>
<protein>
    <submittedName>
        <fullName evidence="2 3">Endonuclease</fullName>
    </submittedName>
</protein>
<keyword evidence="2" id="KW-0378">Hydrolase</keyword>
<dbReference type="Gene3D" id="3.60.10.10">
    <property type="entry name" value="Endonuclease/exonuclease/phosphatase"/>
    <property type="match status" value="1"/>
</dbReference>
<name>A0A9N7JJT1_CLOSE</name>
<dbReference type="EMBL" id="CP099799">
    <property type="protein sequence ID" value="USR99806.1"/>
    <property type="molecule type" value="Genomic_DNA"/>
</dbReference>
<dbReference type="GO" id="GO:0004519">
    <property type="term" value="F:endonuclease activity"/>
    <property type="evidence" value="ECO:0007669"/>
    <property type="project" value="UniProtKB-KW"/>
</dbReference>
<keyword evidence="2" id="KW-0540">Nuclease</keyword>
<dbReference type="EMBL" id="CP023671">
    <property type="protein sequence ID" value="AYE33234.1"/>
    <property type="molecule type" value="Genomic_DNA"/>
</dbReference>
<gene>
    <name evidence="2" type="ORF">CP523_01535</name>
    <name evidence="3" type="ORF">NH397_09840</name>
</gene>
<dbReference type="InterPro" id="IPR005135">
    <property type="entry name" value="Endo/exonuclease/phosphatase"/>
</dbReference>
<dbReference type="OrthoDB" id="9793162at2"/>
<dbReference type="GO" id="GO:0006506">
    <property type="term" value="P:GPI anchor biosynthetic process"/>
    <property type="evidence" value="ECO:0007669"/>
    <property type="project" value="TreeGrafter"/>
</dbReference>
<dbReference type="RefSeq" id="WP_066675654.1">
    <property type="nucleotide sequence ID" value="NZ_CABMIZ010000010.1"/>
</dbReference>